<reference evidence="3" key="2">
    <citation type="submission" date="2022-01" db="EMBL/GenBank/DDBJ databases">
        <authorList>
            <person name="Yamashiro T."/>
            <person name="Shiraishi A."/>
            <person name="Satake H."/>
            <person name="Nakayama K."/>
        </authorList>
    </citation>
    <scope>NUCLEOTIDE SEQUENCE</scope>
</reference>
<reference evidence="3" key="1">
    <citation type="journal article" date="2022" name="Int. J. Mol. Sci.">
        <title>Draft Genome of Tanacetum Coccineum: Genomic Comparison of Closely Related Tanacetum-Family Plants.</title>
        <authorList>
            <person name="Yamashiro T."/>
            <person name="Shiraishi A."/>
            <person name="Nakayama K."/>
            <person name="Satake H."/>
        </authorList>
    </citation>
    <scope>NUCLEOTIDE SEQUENCE</scope>
</reference>
<accession>A0ABQ4WT96</accession>
<gene>
    <name evidence="3" type="ORF">Tco_0629491</name>
</gene>
<organism evidence="3 4">
    <name type="scientific">Tanacetum coccineum</name>
    <dbReference type="NCBI Taxonomy" id="301880"/>
    <lineage>
        <taxon>Eukaryota</taxon>
        <taxon>Viridiplantae</taxon>
        <taxon>Streptophyta</taxon>
        <taxon>Embryophyta</taxon>
        <taxon>Tracheophyta</taxon>
        <taxon>Spermatophyta</taxon>
        <taxon>Magnoliopsida</taxon>
        <taxon>eudicotyledons</taxon>
        <taxon>Gunneridae</taxon>
        <taxon>Pentapetalae</taxon>
        <taxon>asterids</taxon>
        <taxon>campanulids</taxon>
        <taxon>Asterales</taxon>
        <taxon>Asteraceae</taxon>
        <taxon>Asteroideae</taxon>
        <taxon>Anthemideae</taxon>
        <taxon>Anthemidinae</taxon>
        <taxon>Tanacetum</taxon>
    </lineage>
</organism>
<name>A0ABQ4WT96_9ASTR</name>
<feature type="compositionally biased region" description="Polar residues" evidence="2">
    <location>
        <begin position="170"/>
        <end position="183"/>
    </location>
</feature>
<evidence type="ECO:0000313" key="3">
    <source>
        <dbReference type="EMBL" id="GJS56129.1"/>
    </source>
</evidence>
<evidence type="ECO:0000256" key="1">
    <source>
        <dbReference type="SAM" id="Coils"/>
    </source>
</evidence>
<evidence type="ECO:0000313" key="4">
    <source>
        <dbReference type="Proteomes" id="UP001151760"/>
    </source>
</evidence>
<protein>
    <submittedName>
        <fullName evidence="3">Uncharacterized protein</fullName>
    </submittedName>
</protein>
<keyword evidence="1" id="KW-0175">Coiled coil</keyword>
<dbReference type="EMBL" id="BQNB010008916">
    <property type="protein sequence ID" value="GJS56129.1"/>
    <property type="molecule type" value="Genomic_DNA"/>
</dbReference>
<comment type="caution">
    <text evidence="3">The sequence shown here is derived from an EMBL/GenBank/DDBJ whole genome shotgun (WGS) entry which is preliminary data.</text>
</comment>
<feature type="region of interest" description="Disordered" evidence="2">
    <location>
        <begin position="148"/>
        <end position="186"/>
    </location>
</feature>
<dbReference type="Proteomes" id="UP001151760">
    <property type="component" value="Unassembled WGS sequence"/>
</dbReference>
<evidence type="ECO:0000256" key="2">
    <source>
        <dbReference type="SAM" id="MobiDB-lite"/>
    </source>
</evidence>
<feature type="coiled-coil region" evidence="1">
    <location>
        <begin position="208"/>
        <end position="237"/>
    </location>
</feature>
<sequence>MAQSGTDLKMAKLLAFAAICQIWGCYTGGIDCLSTATIFEELTVLDLEKAKDAQAKEIVGLKKMVQKLERKKNSRTTRLKRLREVGESRRGRTNNAEMFDTYDLHGDEVIVNITVAEKQEQSAKIDEITLAQTLIEIKAAKPKAITTTATATTTTRPKARGVVVQEPSEFRTTTSSPQASQPLKTKDKGKAIMIKPEVPLKRKDQVALDEEMARNLEAQLQAKLIEEERLARKKEEEANIALIESWENTQAMIEDG</sequence>
<feature type="coiled-coil region" evidence="1">
    <location>
        <begin position="51"/>
        <end position="85"/>
    </location>
</feature>
<proteinExistence type="predicted"/>
<keyword evidence="4" id="KW-1185">Reference proteome</keyword>